<dbReference type="InterPro" id="IPR032466">
    <property type="entry name" value="Metal_Hydrolase"/>
</dbReference>
<evidence type="ECO:0000313" key="11">
    <source>
        <dbReference type="Proteomes" id="UP000265916"/>
    </source>
</evidence>
<gene>
    <name evidence="10" type="primary">nagA</name>
    <name evidence="10" type="ORF">CKF58_01590</name>
</gene>
<dbReference type="Gene3D" id="3.20.20.140">
    <property type="entry name" value="Metal-dependent hydrolases"/>
    <property type="match status" value="1"/>
</dbReference>
<accession>A0A3A1YTT3</accession>
<proteinExistence type="inferred from homology"/>
<dbReference type="Proteomes" id="UP000265916">
    <property type="component" value="Unassembled WGS sequence"/>
</dbReference>
<feature type="binding site" evidence="7">
    <location>
        <begin position="229"/>
        <end position="230"/>
    </location>
    <ligand>
        <name>substrate</name>
    </ligand>
</feature>
<dbReference type="InterPro" id="IPR011059">
    <property type="entry name" value="Metal-dep_hydrolase_composite"/>
</dbReference>
<evidence type="ECO:0000256" key="1">
    <source>
        <dbReference type="ARBA" id="ARBA00010716"/>
    </source>
</evidence>
<evidence type="ECO:0000256" key="6">
    <source>
        <dbReference type="PIRSR" id="PIRSR038994-1"/>
    </source>
</evidence>
<evidence type="ECO:0000256" key="7">
    <source>
        <dbReference type="PIRSR" id="PIRSR038994-2"/>
    </source>
</evidence>
<reference evidence="10 11" key="1">
    <citation type="submission" date="2017-08" db="EMBL/GenBank/DDBJ databases">
        <title>Reclassification of Bisgaard taxon 37 and 44.</title>
        <authorList>
            <person name="Christensen H."/>
        </authorList>
    </citation>
    <scope>NUCLEOTIDE SEQUENCE [LARGE SCALE GENOMIC DNA]</scope>
    <source>
        <strain evidence="10 11">111</strain>
    </source>
</reference>
<dbReference type="SUPFAM" id="SSF51338">
    <property type="entry name" value="Composite domain of metallo-dependent hydrolases"/>
    <property type="match status" value="1"/>
</dbReference>
<evidence type="ECO:0000256" key="2">
    <source>
        <dbReference type="ARBA" id="ARBA00022723"/>
    </source>
</evidence>
<dbReference type="PANTHER" id="PTHR11113">
    <property type="entry name" value="N-ACETYLGLUCOSAMINE-6-PHOSPHATE DEACETYLASE"/>
    <property type="match status" value="1"/>
</dbReference>
<dbReference type="Pfam" id="PF01979">
    <property type="entry name" value="Amidohydro_1"/>
    <property type="match status" value="1"/>
</dbReference>
<evidence type="ECO:0000313" key="10">
    <source>
        <dbReference type="EMBL" id="RIY39834.1"/>
    </source>
</evidence>
<feature type="active site" description="Proton donor/acceptor" evidence="6">
    <location>
        <position position="284"/>
    </location>
</feature>
<evidence type="ECO:0000256" key="4">
    <source>
        <dbReference type="ARBA" id="ARBA00023277"/>
    </source>
</evidence>
<comment type="cofactor">
    <cofactor evidence="8">
        <name>a divalent metal cation</name>
        <dbReference type="ChEBI" id="CHEBI:60240"/>
    </cofactor>
    <text evidence="8">Binds 1 divalent metal cation per subunit.</text>
</comment>
<keyword evidence="4 5" id="KW-0119">Carbohydrate metabolism</keyword>
<dbReference type="AlphaFoldDB" id="A0A3A1YTT3"/>
<dbReference type="CDD" id="cd00854">
    <property type="entry name" value="NagA"/>
    <property type="match status" value="1"/>
</dbReference>
<dbReference type="Gene3D" id="2.30.40.10">
    <property type="entry name" value="Urease, subunit C, domain 1"/>
    <property type="match status" value="1"/>
</dbReference>
<name>A0A3A1YTT3_9GAMM</name>
<dbReference type="NCBIfam" id="TIGR00221">
    <property type="entry name" value="nagA"/>
    <property type="match status" value="1"/>
</dbReference>
<protein>
    <submittedName>
        <fullName evidence="10">N-acetylglucosamine-6-phosphate deacetylase</fullName>
    </submittedName>
</protein>
<dbReference type="GO" id="GO:0008448">
    <property type="term" value="F:N-acetylglucosamine-6-phosphate deacetylase activity"/>
    <property type="evidence" value="ECO:0007669"/>
    <property type="project" value="InterPro"/>
</dbReference>
<feature type="binding site" evidence="8">
    <location>
        <position position="226"/>
    </location>
    <ligand>
        <name>Zn(2+)</name>
        <dbReference type="ChEBI" id="CHEBI:29105"/>
    </ligand>
</feature>
<feature type="binding site" evidence="7">
    <location>
        <position position="262"/>
    </location>
    <ligand>
        <name>substrate</name>
    </ligand>
</feature>
<dbReference type="OrthoDB" id="9776488at2"/>
<dbReference type="GO" id="GO:0006046">
    <property type="term" value="P:N-acetylglucosamine catabolic process"/>
    <property type="evidence" value="ECO:0007669"/>
    <property type="project" value="TreeGrafter"/>
</dbReference>
<feature type="binding site" evidence="8">
    <location>
        <position position="205"/>
    </location>
    <ligand>
        <name>Zn(2+)</name>
        <dbReference type="ChEBI" id="CHEBI:29105"/>
    </ligand>
</feature>
<keyword evidence="2 8" id="KW-0479">Metal-binding</keyword>
<dbReference type="EMBL" id="NRJG01000025">
    <property type="protein sequence ID" value="RIY39834.1"/>
    <property type="molecule type" value="Genomic_DNA"/>
</dbReference>
<sequence length="393" mass="43426">MTKLAFVNAKVYSPLYLPNAVVLVDDNKIEKVVFTNEYNEKIKPTNQYLEINLDGLNLSPGFIDLQVNGCGGANFNETLENLSFETLNTMHSCNVKHGVTTFLPTLITSPIEFRRKALEVITDFQQANPDLVASVPGIHIEGPHISIEKKGTHNPAYIKPMQQVDLDLYLEYKDIIKMLTLAPEENDLALVKQLLDAGILVSIGHTNATYEKAKEFINAGVKSATHLFNAMTSITNGRTPGVIGAIYESPEISPGLIVDGVHVNWPLVNLSLKVKKDRIFIVTDAVTPAGTDVTEFKFANKIIKVINQGCYDEFGCLSGSAITMDSQLSRLKENSDLSTEEILSLVTYNPAKHIGMEKQIGTLYPEAFANLAVFDDEFNIKATYVNGKEVYHQ</sequence>
<feature type="binding site" evidence="7">
    <location>
        <position position="152"/>
    </location>
    <ligand>
        <name>substrate</name>
    </ligand>
</feature>
<keyword evidence="3 5" id="KW-0378">Hydrolase</keyword>
<evidence type="ECO:0000259" key="9">
    <source>
        <dbReference type="Pfam" id="PF01979"/>
    </source>
</evidence>
<comment type="similarity">
    <text evidence="1 5">Belongs to the metallo-dependent hydrolases superfamily. NagA family.</text>
</comment>
<dbReference type="PIRSF" id="PIRSF038994">
    <property type="entry name" value="NagA"/>
    <property type="match status" value="1"/>
</dbReference>
<feature type="binding site" evidence="7">
    <location>
        <position position="238"/>
    </location>
    <ligand>
        <name>substrate</name>
    </ligand>
</feature>
<comment type="caution">
    <text evidence="10">The sequence shown here is derived from an EMBL/GenBank/DDBJ whole genome shotgun (WGS) entry which is preliminary data.</text>
</comment>
<dbReference type="PANTHER" id="PTHR11113:SF14">
    <property type="entry name" value="N-ACETYLGLUCOSAMINE-6-PHOSPHATE DEACETYLASE"/>
    <property type="match status" value="1"/>
</dbReference>
<keyword evidence="11" id="KW-1185">Reference proteome</keyword>
<evidence type="ECO:0000256" key="8">
    <source>
        <dbReference type="PIRSR" id="PIRSR038994-3"/>
    </source>
</evidence>
<dbReference type="InterPro" id="IPR003764">
    <property type="entry name" value="GlcNAc_6-P_deAcase"/>
</dbReference>
<dbReference type="InterPro" id="IPR006680">
    <property type="entry name" value="Amidohydro-rel"/>
</dbReference>
<dbReference type="SUPFAM" id="SSF51556">
    <property type="entry name" value="Metallo-dependent hydrolases"/>
    <property type="match status" value="1"/>
</dbReference>
<feature type="binding site" evidence="7">
    <location>
        <begin position="317"/>
        <end position="319"/>
    </location>
    <ligand>
        <name>substrate</name>
    </ligand>
</feature>
<evidence type="ECO:0000256" key="3">
    <source>
        <dbReference type="ARBA" id="ARBA00022801"/>
    </source>
</evidence>
<evidence type="ECO:0000256" key="5">
    <source>
        <dbReference type="PIRNR" id="PIRNR038994"/>
    </source>
</evidence>
<feature type="domain" description="Amidohydrolase-related" evidence="9">
    <location>
        <begin position="58"/>
        <end position="390"/>
    </location>
</feature>
<dbReference type="RefSeq" id="WP_119530242.1">
    <property type="nucleotide sequence ID" value="NZ_JBHSSP010000015.1"/>
</dbReference>
<feature type="binding site" evidence="8">
    <location>
        <position position="141"/>
    </location>
    <ligand>
        <name>Zn(2+)</name>
        <dbReference type="ChEBI" id="CHEBI:29105"/>
    </ligand>
</feature>
<organism evidence="10 11">
    <name type="scientific">Psittacicella hinzii</name>
    <dbReference type="NCBI Taxonomy" id="2028575"/>
    <lineage>
        <taxon>Bacteria</taxon>
        <taxon>Pseudomonadati</taxon>
        <taxon>Pseudomonadota</taxon>
        <taxon>Gammaproteobacteria</taxon>
        <taxon>Pasteurellales</taxon>
        <taxon>Psittacicellaceae</taxon>
        <taxon>Psittacicella</taxon>
    </lineage>
</organism>
<dbReference type="GO" id="GO:0046872">
    <property type="term" value="F:metal ion binding"/>
    <property type="evidence" value="ECO:0007669"/>
    <property type="project" value="UniProtKB-KW"/>
</dbReference>